<proteinExistence type="predicted"/>
<dbReference type="AlphaFoldDB" id="A0A5D2GPS7"/>
<gene>
    <name evidence="2" type="ORF">ES288_A05G352800v1</name>
</gene>
<accession>A0A5D2GPS7</accession>
<evidence type="ECO:0000313" key="3">
    <source>
        <dbReference type="Proteomes" id="UP000323506"/>
    </source>
</evidence>
<sequence length="62" mass="6599">MANASPSTTMSWKPISSTIVTDCRHALSSAVIGSEMFSHGKYNPETDGSPFPPLFDTPGKVN</sequence>
<name>A0A5D2GPS7_GOSDA</name>
<feature type="region of interest" description="Disordered" evidence="1">
    <location>
        <begin position="41"/>
        <end position="62"/>
    </location>
</feature>
<evidence type="ECO:0000313" key="2">
    <source>
        <dbReference type="EMBL" id="TYH19446.1"/>
    </source>
</evidence>
<reference evidence="2 3" key="1">
    <citation type="submission" date="2019-06" db="EMBL/GenBank/DDBJ databases">
        <title>WGS assembly of Gossypium darwinii.</title>
        <authorList>
            <person name="Chen Z.J."/>
            <person name="Sreedasyam A."/>
            <person name="Ando A."/>
            <person name="Song Q."/>
            <person name="De L."/>
            <person name="Hulse-Kemp A."/>
            <person name="Ding M."/>
            <person name="Ye W."/>
            <person name="Kirkbride R."/>
            <person name="Jenkins J."/>
            <person name="Plott C."/>
            <person name="Lovell J."/>
            <person name="Lin Y.-M."/>
            <person name="Vaughn R."/>
            <person name="Liu B."/>
            <person name="Li W."/>
            <person name="Simpson S."/>
            <person name="Scheffler B."/>
            <person name="Saski C."/>
            <person name="Grover C."/>
            <person name="Hu G."/>
            <person name="Conover J."/>
            <person name="Carlson J."/>
            <person name="Shu S."/>
            <person name="Boston L."/>
            <person name="Williams M."/>
            <person name="Peterson D."/>
            <person name="Mcgee K."/>
            <person name="Jones D."/>
            <person name="Wendel J."/>
            <person name="Stelly D."/>
            <person name="Grimwood J."/>
            <person name="Schmutz J."/>
        </authorList>
    </citation>
    <scope>NUCLEOTIDE SEQUENCE [LARGE SCALE GENOMIC DNA]</scope>
    <source>
        <strain evidence="2">1808015.09</strain>
    </source>
</reference>
<protein>
    <submittedName>
        <fullName evidence="2">Uncharacterized protein</fullName>
    </submittedName>
</protein>
<dbReference type="EMBL" id="CM017692">
    <property type="protein sequence ID" value="TYH19446.1"/>
    <property type="molecule type" value="Genomic_DNA"/>
</dbReference>
<dbReference type="Proteomes" id="UP000323506">
    <property type="component" value="Chromosome A05"/>
</dbReference>
<keyword evidence="3" id="KW-1185">Reference proteome</keyword>
<evidence type="ECO:0000256" key="1">
    <source>
        <dbReference type="SAM" id="MobiDB-lite"/>
    </source>
</evidence>
<organism evidence="2 3">
    <name type="scientific">Gossypium darwinii</name>
    <name type="common">Darwin's cotton</name>
    <name type="synonym">Gossypium barbadense var. darwinii</name>
    <dbReference type="NCBI Taxonomy" id="34276"/>
    <lineage>
        <taxon>Eukaryota</taxon>
        <taxon>Viridiplantae</taxon>
        <taxon>Streptophyta</taxon>
        <taxon>Embryophyta</taxon>
        <taxon>Tracheophyta</taxon>
        <taxon>Spermatophyta</taxon>
        <taxon>Magnoliopsida</taxon>
        <taxon>eudicotyledons</taxon>
        <taxon>Gunneridae</taxon>
        <taxon>Pentapetalae</taxon>
        <taxon>rosids</taxon>
        <taxon>malvids</taxon>
        <taxon>Malvales</taxon>
        <taxon>Malvaceae</taxon>
        <taxon>Malvoideae</taxon>
        <taxon>Gossypium</taxon>
    </lineage>
</organism>